<dbReference type="SUPFAM" id="SSF54768">
    <property type="entry name" value="dsRNA-binding domain-like"/>
    <property type="match status" value="2"/>
</dbReference>
<dbReference type="Proteomes" id="UP000749559">
    <property type="component" value="Unassembled WGS sequence"/>
</dbReference>
<feature type="compositionally biased region" description="Basic and acidic residues" evidence="9">
    <location>
        <begin position="13"/>
        <end position="25"/>
    </location>
</feature>
<dbReference type="EMBL" id="CAIIXF020000001">
    <property type="protein sequence ID" value="CAH1774043.1"/>
    <property type="molecule type" value="Genomic_DNA"/>
</dbReference>
<evidence type="ECO:0000259" key="11">
    <source>
        <dbReference type="PROSITE" id="PS50141"/>
    </source>
</evidence>
<evidence type="ECO:0000256" key="7">
    <source>
        <dbReference type="ARBA" id="ARBA00023242"/>
    </source>
</evidence>
<evidence type="ECO:0008006" key="14">
    <source>
        <dbReference type="Google" id="ProtNLM"/>
    </source>
</evidence>
<evidence type="ECO:0000256" key="3">
    <source>
        <dbReference type="ARBA" id="ARBA00022737"/>
    </source>
</evidence>
<accession>A0A8S4MYM9</accession>
<feature type="domain" description="DRBM" evidence="10">
    <location>
        <begin position="108"/>
        <end position="174"/>
    </location>
</feature>
<evidence type="ECO:0000259" key="10">
    <source>
        <dbReference type="PROSITE" id="PS50137"/>
    </source>
</evidence>
<evidence type="ECO:0000256" key="6">
    <source>
        <dbReference type="ARBA" id="ARBA00022884"/>
    </source>
</evidence>
<keyword evidence="7" id="KW-0539">Nucleus</keyword>
<feature type="domain" description="DRBM" evidence="10">
    <location>
        <begin position="258"/>
        <end position="307"/>
    </location>
</feature>
<feature type="domain" description="A to I editase" evidence="11">
    <location>
        <begin position="382"/>
        <end position="706"/>
    </location>
</feature>
<keyword evidence="6 8" id="KW-0694">RNA-binding</keyword>
<dbReference type="OrthoDB" id="10268011at2759"/>
<keyword evidence="5" id="KW-0862">Zinc</keyword>
<dbReference type="AlphaFoldDB" id="A0A8S4MYM9"/>
<dbReference type="Pfam" id="PF00035">
    <property type="entry name" value="dsrm"/>
    <property type="match status" value="2"/>
</dbReference>
<feature type="region of interest" description="Disordered" evidence="9">
    <location>
        <begin position="1"/>
        <end position="109"/>
    </location>
</feature>
<reference evidence="12" key="1">
    <citation type="submission" date="2022-03" db="EMBL/GenBank/DDBJ databases">
        <authorList>
            <person name="Martin C."/>
        </authorList>
    </citation>
    <scope>NUCLEOTIDE SEQUENCE</scope>
</reference>
<evidence type="ECO:0000256" key="4">
    <source>
        <dbReference type="ARBA" id="ARBA00022801"/>
    </source>
</evidence>
<evidence type="ECO:0000256" key="2">
    <source>
        <dbReference type="ARBA" id="ARBA00022723"/>
    </source>
</evidence>
<dbReference type="InterPro" id="IPR044459">
    <property type="entry name" value="ADAR2_DSRM_2"/>
</dbReference>
<name>A0A8S4MYM9_OWEFU</name>
<feature type="compositionally biased region" description="Basic and acidic residues" evidence="9">
    <location>
        <begin position="45"/>
        <end position="55"/>
    </location>
</feature>
<dbReference type="Gene3D" id="3.30.160.20">
    <property type="match status" value="2"/>
</dbReference>
<dbReference type="GO" id="GO:0003726">
    <property type="term" value="F:double-stranded RNA adenosine deaminase activity"/>
    <property type="evidence" value="ECO:0007669"/>
    <property type="project" value="TreeGrafter"/>
</dbReference>
<comment type="subcellular location">
    <subcellularLocation>
        <location evidence="1">Nucleus</location>
    </subcellularLocation>
</comment>
<dbReference type="PROSITE" id="PS50137">
    <property type="entry name" value="DS_RBD"/>
    <property type="match status" value="2"/>
</dbReference>
<dbReference type="GO" id="GO:0046872">
    <property type="term" value="F:metal ion binding"/>
    <property type="evidence" value="ECO:0007669"/>
    <property type="project" value="UniProtKB-KW"/>
</dbReference>
<dbReference type="FunFam" id="3.30.160.20:FF:000009">
    <property type="entry name" value="Adenosine deaminase RNA-specific B2 (inactive)"/>
    <property type="match status" value="1"/>
</dbReference>
<dbReference type="FunFam" id="3.30.160.20:FF:000011">
    <property type="entry name" value="double-stranded RNA-specific editase 1 isoform X1"/>
    <property type="match status" value="1"/>
</dbReference>
<evidence type="ECO:0000313" key="13">
    <source>
        <dbReference type="Proteomes" id="UP000749559"/>
    </source>
</evidence>
<dbReference type="PANTHER" id="PTHR10910">
    <property type="entry name" value="EUKARYOTE SPECIFIC DSRNA BINDING PROTEIN"/>
    <property type="match status" value="1"/>
</dbReference>
<evidence type="ECO:0000256" key="9">
    <source>
        <dbReference type="SAM" id="MobiDB-lite"/>
    </source>
</evidence>
<keyword evidence="3" id="KW-0677">Repeat</keyword>
<keyword evidence="2" id="KW-0479">Metal-binding</keyword>
<dbReference type="InterPro" id="IPR014720">
    <property type="entry name" value="dsRBD_dom"/>
</dbReference>
<dbReference type="SMART" id="SM00358">
    <property type="entry name" value="DSRM"/>
    <property type="match status" value="2"/>
</dbReference>
<dbReference type="GO" id="GO:0006382">
    <property type="term" value="P:adenosine to inosine editing"/>
    <property type="evidence" value="ECO:0007669"/>
    <property type="project" value="TreeGrafter"/>
</dbReference>
<organism evidence="12 13">
    <name type="scientific">Owenia fusiformis</name>
    <name type="common">Polychaete worm</name>
    <dbReference type="NCBI Taxonomy" id="6347"/>
    <lineage>
        <taxon>Eukaryota</taxon>
        <taxon>Metazoa</taxon>
        <taxon>Spiralia</taxon>
        <taxon>Lophotrochozoa</taxon>
        <taxon>Annelida</taxon>
        <taxon>Polychaeta</taxon>
        <taxon>Sedentaria</taxon>
        <taxon>Canalipalpata</taxon>
        <taxon>Sabellida</taxon>
        <taxon>Oweniida</taxon>
        <taxon>Oweniidae</taxon>
        <taxon>Owenia</taxon>
    </lineage>
</organism>
<keyword evidence="13" id="KW-1185">Reference proteome</keyword>
<dbReference type="PANTHER" id="PTHR10910:SF62">
    <property type="entry name" value="AT07585P-RELATED"/>
    <property type="match status" value="1"/>
</dbReference>
<dbReference type="GO" id="GO:0006396">
    <property type="term" value="P:RNA processing"/>
    <property type="evidence" value="ECO:0007669"/>
    <property type="project" value="InterPro"/>
</dbReference>
<dbReference type="CDD" id="cd19898">
    <property type="entry name" value="DSRM_RED1_rpt2"/>
    <property type="match status" value="1"/>
</dbReference>
<gene>
    <name evidence="12" type="ORF">OFUS_LOCUS1565</name>
</gene>
<dbReference type="GO" id="GO:0003725">
    <property type="term" value="F:double-stranded RNA binding"/>
    <property type="evidence" value="ECO:0007669"/>
    <property type="project" value="TreeGrafter"/>
</dbReference>
<dbReference type="SMART" id="SM00552">
    <property type="entry name" value="ADEAMc"/>
    <property type="match status" value="1"/>
</dbReference>
<evidence type="ECO:0000256" key="1">
    <source>
        <dbReference type="ARBA" id="ARBA00004123"/>
    </source>
</evidence>
<evidence type="ECO:0000256" key="5">
    <source>
        <dbReference type="ARBA" id="ARBA00022833"/>
    </source>
</evidence>
<feature type="compositionally biased region" description="Polar residues" evidence="9">
    <location>
        <begin position="56"/>
        <end position="65"/>
    </location>
</feature>
<evidence type="ECO:0000313" key="12">
    <source>
        <dbReference type="EMBL" id="CAH1774043.1"/>
    </source>
</evidence>
<evidence type="ECO:0000256" key="8">
    <source>
        <dbReference type="PROSITE-ProRule" id="PRU00266"/>
    </source>
</evidence>
<comment type="caution">
    <text evidence="12">The sequence shown here is derived from an EMBL/GenBank/DDBJ whole genome shotgun (WGS) entry which is preliminary data.</text>
</comment>
<sequence length="713" mass="78240">MAGRRTRASSRTPKKEVKEETKQEITEEPMQGETVPTGDIQLEQVKAEVGSDKENPPQNQQTVESDNMDADGDVTMETRKRPIEGEVEDSGDEPKKKKKKKKSLGPQIPKNALMQLNEIKPGLEFKLMGQTGPVHAPEFVMSVEVNGETFEGTSSTKKKAKLVAAEKALKSFVQFPNAAEAYQAMGGQVTGGDFTKDVADPSSDLLFRQFDGEQMEENGTNGTIRVNGNTPGAKRAIQPTAGKNPVMILNEIRPGTKYDVLSETGESHAKNFCMSVTVDDQTFQGTGRNKKLAKSRAAQAALAKIFNVEFQSAPGQEAVLAEGGDDASLHLPQVLADKVADLVIQKFSELTDNMSSSYARRKVLAGIVMTTSDTMDDAQVISVTTGTKCINGEYMSDQGMSLNDCHAEILSGRCLRRFFYQQLEMHVNPEQAAQSIFQPRPEGGFKLKENIQFHLYISTSPCGDARIFAPHVDTTPDRHPNRKARGQLRTKIESGEGTIPVQANAMVQTWDGVLQGERLLTMSCSDKVARWNILGVQGALLSHFIEPVYFNSIILGSLYHGEHLSRAVYARVLANDTGSWPGSFRINRPLLSGITNQESRQPGKAPNFAVLWGFGDPALEVVTAMTGKTESGSPASVCKYSLFKRFAELYGCIPSIKGQGVERPRTYAECKTSMLDYQLAKQQLYKAFNANKLGSWVEKPIEQDQFELGSETS</sequence>
<proteinExistence type="predicted"/>
<dbReference type="Pfam" id="PF02137">
    <property type="entry name" value="A_deamin"/>
    <property type="match status" value="1"/>
</dbReference>
<dbReference type="InterPro" id="IPR002466">
    <property type="entry name" value="A_deamin"/>
</dbReference>
<protein>
    <recommendedName>
        <fullName evidence="14">Double-stranded RNA-specific editase 1</fullName>
    </recommendedName>
</protein>
<keyword evidence="4" id="KW-0378">Hydrolase</keyword>
<dbReference type="GO" id="GO:0008251">
    <property type="term" value="F:tRNA-specific adenosine deaminase activity"/>
    <property type="evidence" value="ECO:0007669"/>
    <property type="project" value="TreeGrafter"/>
</dbReference>
<dbReference type="GO" id="GO:0005730">
    <property type="term" value="C:nucleolus"/>
    <property type="evidence" value="ECO:0007669"/>
    <property type="project" value="TreeGrafter"/>
</dbReference>
<dbReference type="PROSITE" id="PS50141">
    <property type="entry name" value="A_DEAMIN_EDITASE"/>
    <property type="match status" value="1"/>
</dbReference>
<dbReference type="GO" id="GO:0005737">
    <property type="term" value="C:cytoplasm"/>
    <property type="evidence" value="ECO:0007669"/>
    <property type="project" value="TreeGrafter"/>
</dbReference>